<accession>A0A949N6M9</accession>
<comment type="caution">
    <text evidence="2">The sequence shown here is derived from an EMBL/GenBank/DDBJ whole genome shotgun (WGS) entry which is preliminary data.</text>
</comment>
<name>A0A949N6M9_9ACTN</name>
<dbReference type="RefSeq" id="WP_211039160.1">
    <property type="nucleotide sequence ID" value="NZ_JAELVF020000002.1"/>
</dbReference>
<dbReference type="Proteomes" id="UP000694501">
    <property type="component" value="Unassembled WGS sequence"/>
</dbReference>
<evidence type="ECO:0000313" key="3">
    <source>
        <dbReference type="Proteomes" id="UP000694501"/>
    </source>
</evidence>
<dbReference type="EMBL" id="JAELVF020000002">
    <property type="protein sequence ID" value="MBU7600184.1"/>
    <property type="molecule type" value="Genomic_DNA"/>
</dbReference>
<sequence length="96" mass="10571">MTLLTSYGREIASASVDQVRLSGPVPLSRDLTFASLDGERYSLRLDTPAHERLDHALGDAREQAAKVREAAGRQSQSVTTRERSTRLASDRRTVST</sequence>
<organism evidence="2 3">
    <name type="scientific">Streptomyces tardus</name>
    <dbReference type="NCBI Taxonomy" id="2780544"/>
    <lineage>
        <taxon>Bacteria</taxon>
        <taxon>Bacillati</taxon>
        <taxon>Actinomycetota</taxon>
        <taxon>Actinomycetes</taxon>
        <taxon>Kitasatosporales</taxon>
        <taxon>Streptomycetaceae</taxon>
        <taxon>Streptomyces</taxon>
    </lineage>
</organism>
<reference evidence="2" key="1">
    <citation type="submission" date="2021-06" db="EMBL/GenBank/DDBJ databases">
        <title>Sequencing of actinobacteria type strains.</title>
        <authorList>
            <person name="Nguyen G.-S."/>
            <person name="Wentzel A."/>
        </authorList>
    </citation>
    <scope>NUCLEOTIDE SEQUENCE</scope>
    <source>
        <strain evidence="2">P38-E01</strain>
    </source>
</reference>
<feature type="region of interest" description="Disordered" evidence="1">
    <location>
        <begin position="63"/>
        <end position="96"/>
    </location>
</feature>
<protein>
    <submittedName>
        <fullName evidence="2">Uncharacterized protein</fullName>
    </submittedName>
</protein>
<gene>
    <name evidence="2" type="ORF">JGS22_021750</name>
</gene>
<evidence type="ECO:0000313" key="2">
    <source>
        <dbReference type="EMBL" id="MBU7600184.1"/>
    </source>
</evidence>
<feature type="compositionally biased region" description="Basic and acidic residues" evidence="1">
    <location>
        <begin position="80"/>
        <end position="96"/>
    </location>
</feature>
<dbReference type="AlphaFoldDB" id="A0A949N6M9"/>
<proteinExistence type="predicted"/>
<evidence type="ECO:0000256" key="1">
    <source>
        <dbReference type="SAM" id="MobiDB-lite"/>
    </source>
</evidence>
<keyword evidence="3" id="KW-1185">Reference proteome</keyword>